<dbReference type="RefSeq" id="WP_183571676.1">
    <property type="nucleotide sequence ID" value="NZ_JACHOP010000017.1"/>
</dbReference>
<dbReference type="InterPro" id="IPR011050">
    <property type="entry name" value="Pectin_lyase_fold/virulence"/>
</dbReference>
<accession>A0A840ZLG6</accession>
<dbReference type="Proteomes" id="UP000583454">
    <property type="component" value="Unassembled WGS sequence"/>
</dbReference>
<comment type="caution">
    <text evidence="1">The sequence shown here is derived from an EMBL/GenBank/DDBJ whole genome shotgun (WGS) entry which is preliminary data.</text>
</comment>
<proteinExistence type="predicted"/>
<keyword evidence="2" id="KW-1185">Reference proteome</keyword>
<evidence type="ECO:0000313" key="1">
    <source>
        <dbReference type="EMBL" id="MBB5758869.1"/>
    </source>
</evidence>
<evidence type="ECO:0000313" key="2">
    <source>
        <dbReference type="Proteomes" id="UP000583454"/>
    </source>
</evidence>
<dbReference type="SUPFAM" id="SSF51126">
    <property type="entry name" value="Pectin lyase-like"/>
    <property type="match status" value="1"/>
</dbReference>
<organism evidence="1 2">
    <name type="scientific">Methylorubrum rhodinum</name>
    <dbReference type="NCBI Taxonomy" id="29428"/>
    <lineage>
        <taxon>Bacteria</taxon>
        <taxon>Pseudomonadati</taxon>
        <taxon>Pseudomonadota</taxon>
        <taxon>Alphaproteobacteria</taxon>
        <taxon>Hyphomicrobiales</taxon>
        <taxon>Methylobacteriaceae</taxon>
        <taxon>Methylorubrum</taxon>
    </lineage>
</organism>
<reference evidence="1 2" key="1">
    <citation type="submission" date="2020-08" db="EMBL/GenBank/DDBJ databases">
        <title>Genomic Encyclopedia of Type Strains, Phase IV (KMG-IV): sequencing the most valuable type-strain genomes for metagenomic binning, comparative biology and taxonomic classification.</title>
        <authorList>
            <person name="Goeker M."/>
        </authorList>
    </citation>
    <scope>NUCLEOTIDE SEQUENCE [LARGE SCALE GENOMIC DNA]</scope>
    <source>
        <strain evidence="1 2">DSM 2163</strain>
    </source>
</reference>
<name>A0A840ZLG6_9HYPH</name>
<sequence length="958" mass="99764">MSAGLDRTRALIDIVEGAQGVSGPVNPGTLSAKALAEAAAAQAQQRATDAATARDQAQNAVGYGRFVADTQAQLAGADALARPDGAIAEVINDPGAVTSTTGNGTYVKSGAPGAGSFAKRNDLTLPLLDKALALRQIAGPATRALALVAGITAGVTSFTTQGYAKPDDGGGAFYVEEAPTYVATALDISFGGRKFRNASFILTPQMVGAAADGVTNDRNALSTISTFGRPVKLVGRYKIDSTFSFAAGSYIFAEPGQGVLVAGASGAIINSNARSNITVKGVWFEGRLDAPDTAGLVQFANGAFVRLEECRFYDHRSFGPSFVNMRDSGWHRCIVRNTGFHSNVNLVASGSLFLPSNNGLPPEMQNPDGWRLVNRNNYCTHCDFEEAYGIHVAYQTAFTGDHNRLYGRGDHPPAWGITHCSYSSFCHNDVSSGPLGGAAFDILVGYHLKVNDNTCWQCGGAGILFANITDSEACNNLCIDNWASRDVDPVQFPGNGPSLHRGGIVLDCDTTKLNPTVARILLSGNICKNTQPAATQQNGLQIRNPATMDFASINIDGSNQFSGNAKEDITPPYWYTGLKARSNRAYVAPAYAAAGATDFDPARAGLREIAEQVAYLKTLFAAQGAVGEVPFPLPSATLDMDFARGQYLGKQTSDLTVARTSTATGLLPKDVSAESFMSFAANTLPLVPGRGAVIMPARTQYLANPAAPATQTVTLAAGTYTCWCIGTGWLALSQGTGVATEVGGGVIVRPGTPQTLTVTTAGTFTAAVNGLLRFVQIENTAEPSVFIPTTGASAGTAASLGGTAFTDIFGSVTTGTFYADVIPTAPVPAAATQFLFGLCDGTATNRIVAFRQSNGEVQFRHTSAGTTTALGSNLVVQPGQSCRIALSFGVGASSFRNVINGNIAYFASPTAAPVGLTTLRLGVNEAATGQQGALILRRIAFIPSVIPEHIARSYAAAP</sequence>
<dbReference type="EMBL" id="JACHOP010000017">
    <property type="protein sequence ID" value="MBB5758869.1"/>
    <property type="molecule type" value="Genomic_DNA"/>
</dbReference>
<dbReference type="Gene3D" id="2.160.20.10">
    <property type="entry name" value="Single-stranded right-handed beta-helix, Pectin lyase-like"/>
    <property type="match status" value="1"/>
</dbReference>
<protein>
    <submittedName>
        <fullName evidence="1">Uncharacterized protein</fullName>
    </submittedName>
</protein>
<dbReference type="AlphaFoldDB" id="A0A840ZLG6"/>
<gene>
    <name evidence="1" type="ORF">HNR00_003596</name>
</gene>
<dbReference type="InterPro" id="IPR012334">
    <property type="entry name" value="Pectin_lyas_fold"/>
</dbReference>